<dbReference type="PROSITE" id="PS51371">
    <property type="entry name" value="CBS"/>
    <property type="match status" value="4"/>
</dbReference>
<comment type="caution">
    <text evidence="4">The sequence shown here is derived from an EMBL/GenBank/DDBJ whole genome shotgun (WGS) entry which is preliminary data.</text>
</comment>
<feature type="domain" description="CBS" evidence="3">
    <location>
        <begin position="12"/>
        <end position="70"/>
    </location>
</feature>
<reference evidence="4" key="1">
    <citation type="journal article" date="2020" name="mSystems">
        <title>Genome- and Community-Level Interaction Insights into Carbon Utilization and Element Cycling Functions of Hydrothermarchaeota in Hydrothermal Sediment.</title>
        <authorList>
            <person name="Zhou Z."/>
            <person name="Liu Y."/>
            <person name="Xu W."/>
            <person name="Pan J."/>
            <person name="Luo Z.H."/>
            <person name="Li M."/>
        </authorList>
    </citation>
    <scope>NUCLEOTIDE SEQUENCE [LARGE SCALE GENOMIC DNA]</scope>
    <source>
        <strain evidence="4">SpSt-468</strain>
    </source>
</reference>
<dbReference type="PANTHER" id="PTHR43080:SF29">
    <property type="entry name" value="OS02G0818000 PROTEIN"/>
    <property type="match status" value="1"/>
</dbReference>
<dbReference type="InterPro" id="IPR051257">
    <property type="entry name" value="Diverse_CBS-Domain"/>
</dbReference>
<accession>A0A7C3EX96</accession>
<gene>
    <name evidence="4" type="ORF">ENS19_06575</name>
</gene>
<feature type="domain" description="CBS" evidence="3">
    <location>
        <begin position="231"/>
        <end position="281"/>
    </location>
</feature>
<proteinExistence type="predicted"/>
<evidence type="ECO:0000256" key="2">
    <source>
        <dbReference type="PROSITE-ProRule" id="PRU00703"/>
    </source>
</evidence>
<keyword evidence="1 2" id="KW-0129">CBS domain</keyword>
<feature type="domain" description="CBS" evidence="3">
    <location>
        <begin position="135"/>
        <end position="191"/>
    </location>
</feature>
<dbReference type="SMART" id="SM00116">
    <property type="entry name" value="CBS"/>
    <property type="match status" value="4"/>
</dbReference>
<evidence type="ECO:0000313" key="4">
    <source>
        <dbReference type="EMBL" id="HFK20929.1"/>
    </source>
</evidence>
<dbReference type="AlphaFoldDB" id="A0A7C3EX96"/>
<protein>
    <submittedName>
        <fullName evidence="4">CBS domain-containing protein</fullName>
    </submittedName>
</protein>
<dbReference type="InterPro" id="IPR046342">
    <property type="entry name" value="CBS_dom_sf"/>
</dbReference>
<dbReference type="EMBL" id="DSTX01000011">
    <property type="protein sequence ID" value="HFK20929.1"/>
    <property type="molecule type" value="Genomic_DNA"/>
</dbReference>
<sequence length="281" mass="31653">MMAENLKVSDVMNRDVIYAEVPGSRDEVFQTIKNKKISGIPVVKKGTKNIIGIITREDMLKHSDEDQLALIMTTKVITTPSSSSIIDCLKLFKSSGYRRIPVVDDGELKGIITVGDIVHKIIANSNLNFQVKDFMRRKIFTCWGRTPAYITSRMMHYANEYVALVIDDEEKIVGIISNTDLISLGEMRLEEKKSVLKSGSESQEWDWETSTVLYITKNKISLPNTPIHQVMSTPCITINDSASIMECAVKMQKYNIDQLPVVNAKDEVIGMIFDIDLIKSL</sequence>
<dbReference type="Pfam" id="PF00571">
    <property type="entry name" value="CBS"/>
    <property type="match status" value="4"/>
</dbReference>
<name>A0A7C3EX96_9CREN</name>
<feature type="domain" description="CBS" evidence="3">
    <location>
        <begin position="72"/>
        <end position="127"/>
    </location>
</feature>
<organism evidence="4">
    <name type="scientific">Candidatus Methanomethylicus mesodigestus</name>
    <dbReference type="NCBI Taxonomy" id="1867258"/>
    <lineage>
        <taxon>Archaea</taxon>
        <taxon>Thermoproteota</taxon>
        <taxon>Methanosuratincolia</taxon>
        <taxon>Candidatus Methanomethylicales</taxon>
        <taxon>Candidatus Methanomethylicaceae</taxon>
        <taxon>Candidatus Methanomethylicus</taxon>
    </lineage>
</organism>
<dbReference type="InterPro" id="IPR000644">
    <property type="entry name" value="CBS_dom"/>
</dbReference>
<dbReference type="Gene3D" id="3.10.580.10">
    <property type="entry name" value="CBS-domain"/>
    <property type="match status" value="3"/>
</dbReference>
<evidence type="ECO:0000259" key="3">
    <source>
        <dbReference type="PROSITE" id="PS51371"/>
    </source>
</evidence>
<dbReference type="SUPFAM" id="SSF54631">
    <property type="entry name" value="CBS-domain pair"/>
    <property type="match status" value="2"/>
</dbReference>
<evidence type="ECO:0000256" key="1">
    <source>
        <dbReference type="ARBA" id="ARBA00023122"/>
    </source>
</evidence>
<dbReference type="PANTHER" id="PTHR43080">
    <property type="entry name" value="CBS DOMAIN-CONTAINING PROTEIN CBSX3, MITOCHONDRIAL"/>
    <property type="match status" value="1"/>
</dbReference>